<comment type="caution">
    <text evidence="2">The sequence shown here is derived from an EMBL/GenBank/DDBJ whole genome shotgun (WGS) entry which is preliminary data.</text>
</comment>
<reference evidence="3" key="1">
    <citation type="journal article" date="2019" name="Int. J. Syst. Evol. Microbiol.">
        <title>The Global Catalogue of Microorganisms (GCM) 10K type strain sequencing project: providing services to taxonomists for standard genome sequencing and annotation.</title>
        <authorList>
            <consortium name="The Broad Institute Genomics Platform"/>
            <consortium name="The Broad Institute Genome Sequencing Center for Infectious Disease"/>
            <person name="Wu L."/>
            <person name="Ma J."/>
        </authorList>
    </citation>
    <scope>NUCLEOTIDE SEQUENCE [LARGE SCALE GENOMIC DNA]</scope>
    <source>
        <strain evidence="3">CGMCC 4.1469</strain>
    </source>
</reference>
<sequence length="270" mass="30240">MPALPPRSRRTICLVALGLCLGGVASGADEPAQEEAVTAIILRNQTPADFLDAIGQRTKARWRLLFRPPPPTPPTDRGRASLILGSLMADSFLIWQAGDSQQFRNNNQEVLSYCRTLGLGEKLLPRLMAQGKMAESDEWKELRNEIVDSHQVLIRLLHEQKDDDLAVMIDLGLWLRLLEIVSTVVVENATSEVRPLCIGSPVILQEIRDDFNRLGMPKHEEPMIKHIGVAIEEISSLWRSTTPGTPTAEQVTKTHEKFKEIMQVMVEKQP</sequence>
<gene>
    <name evidence="2" type="ORF">ACFQDI_24180</name>
</gene>
<protein>
    <submittedName>
        <fullName evidence="2">Uncharacterized protein</fullName>
    </submittedName>
</protein>
<feature type="chain" id="PRO_5046124712" evidence="1">
    <location>
        <begin position="29"/>
        <end position="270"/>
    </location>
</feature>
<evidence type="ECO:0000313" key="2">
    <source>
        <dbReference type="EMBL" id="MFC5457990.1"/>
    </source>
</evidence>
<dbReference type="Proteomes" id="UP001596052">
    <property type="component" value="Unassembled WGS sequence"/>
</dbReference>
<accession>A0ABW0KXQ7</accession>
<keyword evidence="3" id="KW-1185">Reference proteome</keyword>
<feature type="signal peptide" evidence="1">
    <location>
        <begin position="1"/>
        <end position="28"/>
    </location>
</feature>
<evidence type="ECO:0000313" key="3">
    <source>
        <dbReference type="Proteomes" id="UP001596052"/>
    </source>
</evidence>
<keyword evidence="1" id="KW-0732">Signal</keyword>
<proteinExistence type="predicted"/>
<dbReference type="RefSeq" id="WP_377171876.1">
    <property type="nucleotide sequence ID" value="NZ_JBHSMQ010000014.1"/>
</dbReference>
<dbReference type="EMBL" id="JBHSMQ010000014">
    <property type="protein sequence ID" value="MFC5457990.1"/>
    <property type="molecule type" value="Genomic_DNA"/>
</dbReference>
<organism evidence="2 3">
    <name type="scientific">Prosthecobacter fluviatilis</name>
    <dbReference type="NCBI Taxonomy" id="445931"/>
    <lineage>
        <taxon>Bacteria</taxon>
        <taxon>Pseudomonadati</taxon>
        <taxon>Verrucomicrobiota</taxon>
        <taxon>Verrucomicrobiia</taxon>
        <taxon>Verrucomicrobiales</taxon>
        <taxon>Verrucomicrobiaceae</taxon>
        <taxon>Prosthecobacter</taxon>
    </lineage>
</organism>
<name>A0ABW0KXQ7_9BACT</name>
<evidence type="ECO:0000256" key="1">
    <source>
        <dbReference type="SAM" id="SignalP"/>
    </source>
</evidence>